<gene>
    <name evidence="2" type="ORF">ME791_04530</name>
</gene>
<dbReference type="Pfam" id="PF02627">
    <property type="entry name" value="CMD"/>
    <property type="match status" value="1"/>
</dbReference>
<dbReference type="SUPFAM" id="SSF51182">
    <property type="entry name" value="RmlC-like cupins"/>
    <property type="match status" value="1"/>
</dbReference>
<dbReference type="RefSeq" id="WP_003614284.1">
    <property type="nucleotide sequence ID" value="NZ_BNHQ01000014.1"/>
</dbReference>
<dbReference type="InterPro" id="IPR029032">
    <property type="entry name" value="AhpD-like"/>
</dbReference>
<dbReference type="SUPFAM" id="SSF69118">
    <property type="entry name" value="AhpD-like"/>
    <property type="match status" value="1"/>
</dbReference>
<accession>A0ABD0AEF2</accession>
<evidence type="ECO:0000313" key="3">
    <source>
        <dbReference type="Proteomes" id="UP001054884"/>
    </source>
</evidence>
<dbReference type="AlphaFoldDB" id="A0ABD0AEF2"/>
<sequence>MVKQTAGRDQLGEFAPKFAELNDDVLFGEVWSREGQLPLKTRSIVTITALISKGITDSSLKYHLMTAKKNGVSKSEMAEILTHLAFYAGWPNAWAAFNMAKEVYGDDETFGHGGFFGMGEPNDGFAQYFTGNSYLNPVTKEDDPLQIHNVTFKPGCINHWHIHHASKGGGQVLIGVEGEGWCQIEGQDPIKILPGTIIEVPAGAKHWHGASKNSWFSHLAFMIPGEDLSNEWLEPVDEDFYNTLD</sequence>
<name>A0ABD0AEF2_9LACO</name>
<comment type="caution">
    <text evidence="2">The sequence shown here is derived from an EMBL/GenBank/DDBJ whole genome shotgun (WGS) entry which is preliminary data.</text>
</comment>
<dbReference type="PANTHER" id="PTHR43698:SF1">
    <property type="entry name" value="BLL4564 PROTEIN"/>
    <property type="match status" value="1"/>
</dbReference>
<evidence type="ECO:0000313" key="2">
    <source>
        <dbReference type="EMBL" id="GHN33301.1"/>
    </source>
</evidence>
<dbReference type="InterPro" id="IPR011051">
    <property type="entry name" value="RmlC_Cupin_sf"/>
</dbReference>
<dbReference type="PANTHER" id="PTHR43698">
    <property type="entry name" value="RIBD C-TERMINAL DOMAIN CONTAINING PROTEIN"/>
    <property type="match status" value="1"/>
</dbReference>
<feature type="domain" description="Carboxymuconolactone decarboxylase-like" evidence="1">
    <location>
        <begin position="16"/>
        <end position="102"/>
    </location>
</feature>
<dbReference type="Gene3D" id="1.20.1290.10">
    <property type="entry name" value="AhpD-like"/>
    <property type="match status" value="1"/>
</dbReference>
<evidence type="ECO:0000259" key="1">
    <source>
        <dbReference type="Pfam" id="PF02627"/>
    </source>
</evidence>
<dbReference type="EMBL" id="BNHY01000005">
    <property type="protein sequence ID" value="GHN33301.1"/>
    <property type="molecule type" value="Genomic_DNA"/>
</dbReference>
<reference evidence="2 3" key="1">
    <citation type="journal article" date="2022" name="J. Dairy Sci.">
        <title>Genetic diversity of Lactobacillus delbrueckii isolated from raw milk in Hokkaido, Japan.</title>
        <authorList>
            <person name="Tsuchihashi H."/>
            <person name="Ichikawa A."/>
            <person name="Takeda M."/>
            <person name="Koizumi A."/>
            <person name="Mizoguchi C."/>
            <person name="Ishida T."/>
            <person name="Kimura K."/>
        </authorList>
    </citation>
    <scope>NUCLEOTIDE SEQUENCE [LARGE SCALE GENOMIC DNA]</scope>
    <source>
        <strain evidence="2 3">ME-791</strain>
    </source>
</reference>
<protein>
    <submittedName>
        <fullName evidence="2">Gamma-carboxymuconolactone decarboxylase subunit-like protein</fullName>
    </submittedName>
</protein>
<proteinExistence type="predicted"/>
<organism evidence="2 3">
    <name type="scientific">Lactobacillus delbrueckii</name>
    <dbReference type="NCBI Taxonomy" id="1584"/>
    <lineage>
        <taxon>Bacteria</taxon>
        <taxon>Bacillati</taxon>
        <taxon>Bacillota</taxon>
        <taxon>Bacilli</taxon>
        <taxon>Lactobacillales</taxon>
        <taxon>Lactobacillaceae</taxon>
        <taxon>Lactobacillus</taxon>
    </lineage>
</organism>
<dbReference type="InterPro" id="IPR014710">
    <property type="entry name" value="RmlC-like_jellyroll"/>
</dbReference>
<dbReference type="CDD" id="cd02233">
    <property type="entry name" value="cupin_HNL-like"/>
    <property type="match status" value="1"/>
</dbReference>
<dbReference type="Proteomes" id="UP001054884">
    <property type="component" value="Unassembled WGS sequence"/>
</dbReference>
<dbReference type="InterPro" id="IPR047263">
    <property type="entry name" value="HNL-like_cupin"/>
</dbReference>
<dbReference type="Gene3D" id="2.60.120.10">
    <property type="entry name" value="Jelly Rolls"/>
    <property type="match status" value="1"/>
</dbReference>
<dbReference type="InterPro" id="IPR003779">
    <property type="entry name" value="CMD-like"/>
</dbReference>